<feature type="transmembrane region" description="Helical" evidence="1">
    <location>
        <begin position="40"/>
        <end position="59"/>
    </location>
</feature>
<evidence type="ECO:0000313" key="3">
    <source>
        <dbReference type="Proteomes" id="UP000295606"/>
    </source>
</evidence>
<comment type="caution">
    <text evidence="2">The sequence shown here is derived from an EMBL/GenBank/DDBJ whole genome shotgun (WGS) entry which is preliminary data.</text>
</comment>
<protein>
    <submittedName>
        <fullName evidence="2">Uncharacterized protein</fullName>
    </submittedName>
</protein>
<name>A0A4R5L3G9_9BURK</name>
<evidence type="ECO:0000256" key="1">
    <source>
        <dbReference type="SAM" id="Phobius"/>
    </source>
</evidence>
<reference evidence="2 3" key="1">
    <citation type="submission" date="2019-03" db="EMBL/GenBank/DDBJ databases">
        <title>Paraburkholderia sp. isolated from native Mimosa gymnas in Guartela State Park, Brazil.</title>
        <authorList>
            <person name="Paulitsch F."/>
            <person name="Hungria M."/>
            <person name="Delamuta J.R.M."/>
            <person name="Ribeiro R.A."/>
            <person name="Dall'Agnol R."/>
            <person name="Silva J.S.B."/>
        </authorList>
    </citation>
    <scope>NUCLEOTIDE SEQUENCE [LARGE SCALE GENOMIC DNA]</scope>
    <source>
        <strain evidence="2 3">CNPSo 3008</strain>
    </source>
</reference>
<dbReference type="Proteomes" id="UP000295606">
    <property type="component" value="Unassembled WGS sequence"/>
</dbReference>
<dbReference type="EMBL" id="SMOD01000083">
    <property type="protein sequence ID" value="TDG02025.1"/>
    <property type="molecule type" value="Genomic_DNA"/>
</dbReference>
<keyword evidence="1" id="KW-1133">Transmembrane helix</keyword>
<dbReference type="AlphaFoldDB" id="A0A4R5L3G9"/>
<sequence length="160" mass="17847">MLEKLYRIILEFSEISLKAKSKFTFFPADDAPNLVRAAVLVYWIVFLVFFIQFFIQVGVPPFNTHKEIEGAATVFGLLSAVLIFYALTIMRLSDGKRWARNVALFSTSLGIIVTGYSLFSHGLLSEKNNVVGVISVAANIVASLFLLTSKSTAWFKSRVE</sequence>
<feature type="transmembrane region" description="Helical" evidence="1">
    <location>
        <begin position="71"/>
        <end position="90"/>
    </location>
</feature>
<proteinExistence type="predicted"/>
<feature type="transmembrane region" description="Helical" evidence="1">
    <location>
        <begin position="102"/>
        <end position="124"/>
    </location>
</feature>
<keyword evidence="1" id="KW-0812">Transmembrane</keyword>
<dbReference type="OrthoDB" id="9009414at2"/>
<dbReference type="RefSeq" id="WP_133190879.1">
    <property type="nucleotide sequence ID" value="NZ_SMOD01000083.1"/>
</dbReference>
<gene>
    <name evidence="2" type="ORF">E1N52_41970</name>
</gene>
<evidence type="ECO:0000313" key="2">
    <source>
        <dbReference type="EMBL" id="TDG02025.1"/>
    </source>
</evidence>
<accession>A0A4R5L3G9</accession>
<feature type="transmembrane region" description="Helical" evidence="1">
    <location>
        <begin position="130"/>
        <end position="148"/>
    </location>
</feature>
<keyword evidence="1" id="KW-0472">Membrane</keyword>
<organism evidence="2 3">
    <name type="scientific">Paraburkholderia guartelaensis</name>
    <dbReference type="NCBI Taxonomy" id="2546446"/>
    <lineage>
        <taxon>Bacteria</taxon>
        <taxon>Pseudomonadati</taxon>
        <taxon>Pseudomonadota</taxon>
        <taxon>Betaproteobacteria</taxon>
        <taxon>Burkholderiales</taxon>
        <taxon>Burkholderiaceae</taxon>
        <taxon>Paraburkholderia</taxon>
    </lineage>
</organism>